<evidence type="ECO:0000259" key="12">
    <source>
        <dbReference type="PROSITE" id="PS00434"/>
    </source>
</evidence>
<evidence type="ECO:0000256" key="5">
    <source>
        <dbReference type="ARBA" id="ARBA00023016"/>
    </source>
</evidence>
<evidence type="ECO:0000256" key="9">
    <source>
        <dbReference type="RuleBase" id="RU004020"/>
    </source>
</evidence>
<dbReference type="SUPFAM" id="SSF46785">
    <property type="entry name" value="Winged helix' DNA-binding domain"/>
    <property type="match status" value="1"/>
</dbReference>
<dbReference type="GO" id="GO:0034605">
    <property type="term" value="P:cellular response to heat"/>
    <property type="evidence" value="ECO:0007669"/>
    <property type="project" value="TreeGrafter"/>
</dbReference>
<feature type="domain" description="HSF-type DNA-binding" evidence="12">
    <location>
        <begin position="58"/>
        <end position="82"/>
    </location>
</feature>
<keyword evidence="7" id="KW-0804">Transcription</keyword>
<comment type="subcellular location">
    <subcellularLocation>
        <location evidence="1">Nucleus</location>
    </subcellularLocation>
</comment>
<keyword evidence="3" id="KW-0597">Phosphoprotein</keyword>
<dbReference type="SMART" id="SM00415">
    <property type="entry name" value="HSF"/>
    <property type="match status" value="1"/>
</dbReference>
<keyword evidence="10" id="KW-0175">Coiled coil</keyword>
<evidence type="ECO:0000256" key="10">
    <source>
        <dbReference type="SAM" id="Coils"/>
    </source>
</evidence>
<keyword evidence="8" id="KW-0539">Nucleus</keyword>
<proteinExistence type="inferred from homology"/>
<protein>
    <recommendedName>
        <fullName evidence="12">HSF-type DNA-binding domain-containing protein</fullName>
    </recommendedName>
</protein>
<dbReference type="GO" id="GO:0005634">
    <property type="term" value="C:nucleus"/>
    <property type="evidence" value="ECO:0007669"/>
    <property type="project" value="UniProtKB-SubCell"/>
</dbReference>
<dbReference type="Gene3D" id="1.10.10.10">
    <property type="entry name" value="Winged helix-like DNA-binding domain superfamily/Winged helix DNA-binding domain"/>
    <property type="match status" value="1"/>
</dbReference>
<sequence length="294" mass="34191">MGDSTMESGAGSSGGLTKFLVKTYQLVDDPSTDDIISWSPNNNSFIIKDTIEFAKNFLKNYFKHENFSSFVRQLNTYGFHKINPDKWEFANEYFRKDQYYLLSNIRRKKTVHRHSRGEVERSAFEKEIEKLSNEKASIELDISNFKQKMPTKKLHVENLMQSLEALEKRHNNLKNSFEMILQNPTLVEKMNNKIEFIFSLRFSNKRPFPDVAENAFVEIDSYNGALKVGNSMTDNDSNLGLMEVGNDFPDIDTNYEFLNFEDIFDENGNNFESMEEGENAHPKVMDRNANNNNF</sequence>
<comment type="similarity">
    <text evidence="9">Belongs to the HSF family.</text>
</comment>
<keyword evidence="5" id="KW-0346">Stress response</keyword>
<dbReference type="InterPro" id="IPR000232">
    <property type="entry name" value="HSF_DNA-bd"/>
</dbReference>
<dbReference type="InterPro" id="IPR036388">
    <property type="entry name" value="WH-like_DNA-bd_sf"/>
</dbReference>
<dbReference type="GO" id="GO:0006357">
    <property type="term" value="P:regulation of transcription by RNA polymerase II"/>
    <property type="evidence" value="ECO:0007669"/>
    <property type="project" value="TreeGrafter"/>
</dbReference>
<dbReference type="GO" id="GO:0003700">
    <property type="term" value="F:DNA-binding transcription factor activity"/>
    <property type="evidence" value="ECO:0007669"/>
    <property type="project" value="InterPro"/>
</dbReference>
<keyword evidence="4" id="KW-0805">Transcription regulation</keyword>
<dbReference type="GO" id="GO:0000978">
    <property type="term" value="F:RNA polymerase II cis-regulatory region sequence-specific DNA binding"/>
    <property type="evidence" value="ECO:0007669"/>
    <property type="project" value="TreeGrafter"/>
</dbReference>
<evidence type="ECO:0000256" key="4">
    <source>
        <dbReference type="ARBA" id="ARBA00023015"/>
    </source>
</evidence>
<evidence type="ECO:0000256" key="1">
    <source>
        <dbReference type="ARBA" id="ARBA00004123"/>
    </source>
</evidence>
<dbReference type="AlphaFoldDB" id="A0A9D5ACN6"/>
<dbReference type="PANTHER" id="PTHR10015:SF377">
    <property type="entry name" value="HEAT STRESS TRANSCRIPTION FACTOR A-5"/>
    <property type="match status" value="1"/>
</dbReference>
<dbReference type="Gramene" id="Psat05G0296300-T1">
    <property type="protein sequence ID" value="KAI5406432.1"/>
    <property type="gene ID" value="KIW84_052963"/>
</dbReference>
<organism evidence="13 14">
    <name type="scientific">Pisum sativum</name>
    <name type="common">Garden pea</name>
    <name type="synonym">Lathyrus oleraceus</name>
    <dbReference type="NCBI Taxonomy" id="3888"/>
    <lineage>
        <taxon>Eukaryota</taxon>
        <taxon>Viridiplantae</taxon>
        <taxon>Streptophyta</taxon>
        <taxon>Embryophyta</taxon>
        <taxon>Tracheophyta</taxon>
        <taxon>Spermatophyta</taxon>
        <taxon>Magnoliopsida</taxon>
        <taxon>eudicotyledons</taxon>
        <taxon>Gunneridae</taxon>
        <taxon>Pentapetalae</taxon>
        <taxon>rosids</taxon>
        <taxon>fabids</taxon>
        <taxon>Fabales</taxon>
        <taxon>Fabaceae</taxon>
        <taxon>Papilionoideae</taxon>
        <taxon>50 kb inversion clade</taxon>
        <taxon>NPAAA clade</taxon>
        <taxon>Hologalegina</taxon>
        <taxon>IRL clade</taxon>
        <taxon>Fabeae</taxon>
        <taxon>Lathyrus</taxon>
    </lineage>
</organism>
<evidence type="ECO:0000256" key="2">
    <source>
        <dbReference type="ARBA" id="ARBA00011233"/>
    </source>
</evidence>
<evidence type="ECO:0000313" key="13">
    <source>
        <dbReference type="EMBL" id="KAI5406432.1"/>
    </source>
</evidence>
<evidence type="ECO:0000256" key="11">
    <source>
        <dbReference type="SAM" id="MobiDB-lite"/>
    </source>
</evidence>
<evidence type="ECO:0000256" key="8">
    <source>
        <dbReference type="ARBA" id="ARBA00023242"/>
    </source>
</evidence>
<accession>A0A9D5ACN6</accession>
<dbReference type="Proteomes" id="UP001058974">
    <property type="component" value="Chromosome 5"/>
</dbReference>
<feature type="coiled-coil region" evidence="10">
    <location>
        <begin position="114"/>
        <end position="183"/>
    </location>
</feature>
<evidence type="ECO:0000256" key="7">
    <source>
        <dbReference type="ARBA" id="ARBA00023163"/>
    </source>
</evidence>
<evidence type="ECO:0000256" key="3">
    <source>
        <dbReference type="ARBA" id="ARBA00022553"/>
    </source>
</evidence>
<name>A0A9D5ACN6_PEA</name>
<dbReference type="PROSITE" id="PS00434">
    <property type="entry name" value="HSF_DOMAIN"/>
    <property type="match status" value="1"/>
</dbReference>
<comment type="caution">
    <text evidence="13">The sequence shown here is derived from an EMBL/GenBank/DDBJ whole genome shotgun (WGS) entry which is preliminary data.</text>
</comment>
<evidence type="ECO:0000313" key="14">
    <source>
        <dbReference type="Proteomes" id="UP001058974"/>
    </source>
</evidence>
<evidence type="ECO:0000256" key="6">
    <source>
        <dbReference type="ARBA" id="ARBA00023125"/>
    </source>
</evidence>
<dbReference type="OrthoDB" id="1428345at2759"/>
<keyword evidence="14" id="KW-1185">Reference proteome</keyword>
<gene>
    <name evidence="13" type="ORF">KIW84_052963</name>
</gene>
<dbReference type="PRINTS" id="PR00056">
    <property type="entry name" value="HSFDOMAIN"/>
</dbReference>
<dbReference type="Pfam" id="PF00447">
    <property type="entry name" value="HSF_DNA-bind"/>
    <property type="match status" value="1"/>
</dbReference>
<dbReference type="FunFam" id="1.10.10.10:FF:000037">
    <property type="entry name" value="Heat stress transcription factor B-4"/>
    <property type="match status" value="1"/>
</dbReference>
<dbReference type="PANTHER" id="PTHR10015">
    <property type="entry name" value="HEAT SHOCK TRANSCRIPTION FACTOR"/>
    <property type="match status" value="1"/>
</dbReference>
<comment type="subunit">
    <text evidence="2">Homotrimer.</text>
</comment>
<dbReference type="EMBL" id="JAMSHJ010000005">
    <property type="protein sequence ID" value="KAI5406432.1"/>
    <property type="molecule type" value="Genomic_DNA"/>
</dbReference>
<reference evidence="13 14" key="1">
    <citation type="journal article" date="2022" name="Nat. Genet.">
        <title>Improved pea reference genome and pan-genome highlight genomic features and evolutionary characteristics.</title>
        <authorList>
            <person name="Yang T."/>
            <person name="Liu R."/>
            <person name="Luo Y."/>
            <person name="Hu S."/>
            <person name="Wang D."/>
            <person name="Wang C."/>
            <person name="Pandey M.K."/>
            <person name="Ge S."/>
            <person name="Xu Q."/>
            <person name="Li N."/>
            <person name="Li G."/>
            <person name="Huang Y."/>
            <person name="Saxena R.K."/>
            <person name="Ji Y."/>
            <person name="Li M."/>
            <person name="Yan X."/>
            <person name="He Y."/>
            <person name="Liu Y."/>
            <person name="Wang X."/>
            <person name="Xiang C."/>
            <person name="Varshney R.K."/>
            <person name="Ding H."/>
            <person name="Gao S."/>
            <person name="Zong X."/>
        </authorList>
    </citation>
    <scope>NUCLEOTIDE SEQUENCE [LARGE SCALE GENOMIC DNA]</scope>
    <source>
        <strain evidence="13 14">cv. Zhongwan 6</strain>
    </source>
</reference>
<keyword evidence="6" id="KW-0238">DNA-binding</keyword>
<dbReference type="InterPro" id="IPR036390">
    <property type="entry name" value="WH_DNA-bd_sf"/>
</dbReference>
<feature type="region of interest" description="Disordered" evidence="11">
    <location>
        <begin position="275"/>
        <end position="294"/>
    </location>
</feature>